<dbReference type="InterPro" id="IPR036869">
    <property type="entry name" value="J_dom_sf"/>
</dbReference>
<keyword evidence="6" id="KW-0811">Translocation</keyword>
<keyword evidence="3" id="KW-0813">Transport</keyword>
<evidence type="ECO:0000256" key="5">
    <source>
        <dbReference type="ARBA" id="ARBA00022927"/>
    </source>
</evidence>
<dbReference type="EMBL" id="CAADRA010007505">
    <property type="protein sequence ID" value="VFU01630.1"/>
    <property type="molecule type" value="Genomic_DNA"/>
</dbReference>
<reference evidence="10" key="1">
    <citation type="submission" date="2019-03" db="EMBL/GenBank/DDBJ databases">
        <authorList>
            <person name="Gaulin E."/>
            <person name="Dumas B."/>
        </authorList>
    </citation>
    <scope>NUCLEOTIDE SEQUENCE [LARGE SCALE GENOMIC DNA]</scope>
    <source>
        <strain evidence="10">CBS 568.67</strain>
    </source>
</reference>
<dbReference type="Proteomes" id="UP000332933">
    <property type="component" value="Unassembled WGS sequence"/>
</dbReference>
<evidence type="ECO:0000256" key="7">
    <source>
        <dbReference type="ARBA" id="ARBA00023128"/>
    </source>
</evidence>
<keyword evidence="11" id="KW-1185">Reference proteome</keyword>
<dbReference type="InterPro" id="IPR005341">
    <property type="entry name" value="Tim16"/>
</dbReference>
<keyword evidence="8" id="KW-0472">Membrane</keyword>
<dbReference type="EMBL" id="VJMH01007479">
    <property type="protein sequence ID" value="KAF0682911.1"/>
    <property type="molecule type" value="Genomic_DNA"/>
</dbReference>
<evidence type="ECO:0000256" key="2">
    <source>
        <dbReference type="ARBA" id="ARBA00008817"/>
    </source>
</evidence>
<keyword evidence="4" id="KW-0999">Mitochondrion inner membrane</keyword>
<reference evidence="9" key="2">
    <citation type="submission" date="2019-06" db="EMBL/GenBank/DDBJ databases">
        <title>Genomics analysis of Aphanomyces spp. identifies a new class of oomycete effector associated with host adaptation.</title>
        <authorList>
            <person name="Gaulin E."/>
        </authorList>
    </citation>
    <scope>NUCLEOTIDE SEQUENCE</scope>
    <source>
        <strain evidence="9">CBS 578.67</strain>
    </source>
</reference>
<name>A0A485LS01_9STRA</name>
<evidence type="ECO:0000256" key="1">
    <source>
        <dbReference type="ARBA" id="ARBA00004637"/>
    </source>
</evidence>
<evidence type="ECO:0000256" key="6">
    <source>
        <dbReference type="ARBA" id="ARBA00023010"/>
    </source>
</evidence>
<sequence length="128" mass="13809">MSGQVARLIANIVIAGAGVVSKAFVQAYSQAVINAKSGKTMETAAITLKNKMQKDQAMEVLNLQGKPTVAEIEKQFERYFKVNEPSKDGGGSYYLQSKIFRAKEALLKDHPEITPAAPAADDATPPKQ</sequence>
<dbReference type="AlphaFoldDB" id="A0A485LS01"/>
<dbReference type="GO" id="GO:0030150">
    <property type="term" value="P:protein import into mitochondrial matrix"/>
    <property type="evidence" value="ECO:0007669"/>
    <property type="project" value="InterPro"/>
</dbReference>
<keyword evidence="5" id="KW-0653">Protein transport</keyword>
<dbReference type="PANTHER" id="PTHR12388:SF0">
    <property type="entry name" value="MITOCHONDRIAL IMPORT INNER MEMBRANE TRANSLOCASE SUBUNIT TIM16"/>
    <property type="match status" value="1"/>
</dbReference>
<dbReference type="OrthoDB" id="10262892at2759"/>
<evidence type="ECO:0000256" key="4">
    <source>
        <dbReference type="ARBA" id="ARBA00022792"/>
    </source>
</evidence>
<dbReference type="Pfam" id="PF03656">
    <property type="entry name" value="Pam16"/>
    <property type="match status" value="1"/>
</dbReference>
<comment type="similarity">
    <text evidence="2">Belongs to the TIM16/PAM16 family.</text>
</comment>
<evidence type="ECO:0000313" key="10">
    <source>
        <dbReference type="EMBL" id="VFU01630.1"/>
    </source>
</evidence>
<protein>
    <submittedName>
        <fullName evidence="10">Aste57867_24999 protein</fullName>
    </submittedName>
</protein>
<evidence type="ECO:0000313" key="9">
    <source>
        <dbReference type="EMBL" id="KAF0682911.1"/>
    </source>
</evidence>
<comment type="subcellular location">
    <subcellularLocation>
        <location evidence="1">Mitochondrion inner membrane</location>
        <topology evidence="1">Peripheral membrane protein</topology>
    </subcellularLocation>
</comment>
<accession>A0A485LS01</accession>
<dbReference type="Gene3D" id="1.10.287.110">
    <property type="entry name" value="DnaJ domain"/>
    <property type="match status" value="1"/>
</dbReference>
<gene>
    <name evidence="10" type="primary">Aste57867_24999</name>
    <name evidence="9" type="ORF">As57867_024921</name>
    <name evidence="10" type="ORF">ASTE57867_24999</name>
</gene>
<proteinExistence type="inferred from homology"/>
<keyword evidence="7" id="KW-0496">Mitochondrion</keyword>
<evidence type="ECO:0000313" key="11">
    <source>
        <dbReference type="Proteomes" id="UP000332933"/>
    </source>
</evidence>
<evidence type="ECO:0000256" key="8">
    <source>
        <dbReference type="ARBA" id="ARBA00023136"/>
    </source>
</evidence>
<dbReference type="GO" id="GO:0005744">
    <property type="term" value="C:TIM23 mitochondrial import inner membrane translocase complex"/>
    <property type="evidence" value="ECO:0007669"/>
    <property type="project" value="InterPro"/>
</dbReference>
<dbReference type="PANTHER" id="PTHR12388">
    <property type="entry name" value="MITOCHONDRIA ASSOCIATED GRANULOCYTE MACROPHAGE CSF SIGNALING MOLECULE"/>
    <property type="match status" value="1"/>
</dbReference>
<organism evidence="10 11">
    <name type="scientific">Aphanomyces stellatus</name>
    <dbReference type="NCBI Taxonomy" id="120398"/>
    <lineage>
        <taxon>Eukaryota</taxon>
        <taxon>Sar</taxon>
        <taxon>Stramenopiles</taxon>
        <taxon>Oomycota</taxon>
        <taxon>Saprolegniomycetes</taxon>
        <taxon>Saprolegniales</taxon>
        <taxon>Verrucalvaceae</taxon>
        <taxon>Aphanomyces</taxon>
    </lineage>
</organism>
<evidence type="ECO:0000256" key="3">
    <source>
        <dbReference type="ARBA" id="ARBA00022448"/>
    </source>
</evidence>